<name>A0A2J6TCQ3_9HELO</name>
<evidence type="ECO:0000256" key="1">
    <source>
        <dbReference type="ARBA" id="ARBA00022723"/>
    </source>
</evidence>
<dbReference type="Pfam" id="PF01485">
    <property type="entry name" value="IBR"/>
    <property type="match status" value="1"/>
</dbReference>
<keyword evidence="4" id="KW-0862">Zinc</keyword>
<reference evidence="6 7" key="1">
    <citation type="submission" date="2016-04" db="EMBL/GenBank/DDBJ databases">
        <title>A degradative enzymes factory behind the ericoid mycorrhizal symbiosis.</title>
        <authorList>
            <consortium name="DOE Joint Genome Institute"/>
            <person name="Martino E."/>
            <person name="Morin E."/>
            <person name="Grelet G."/>
            <person name="Kuo A."/>
            <person name="Kohler A."/>
            <person name="Daghino S."/>
            <person name="Barry K."/>
            <person name="Choi C."/>
            <person name="Cichocki N."/>
            <person name="Clum A."/>
            <person name="Copeland A."/>
            <person name="Hainaut M."/>
            <person name="Haridas S."/>
            <person name="Labutti K."/>
            <person name="Lindquist E."/>
            <person name="Lipzen A."/>
            <person name="Khouja H.-R."/>
            <person name="Murat C."/>
            <person name="Ohm R."/>
            <person name="Olson A."/>
            <person name="Spatafora J."/>
            <person name="Veneault-Fourrey C."/>
            <person name="Henrissat B."/>
            <person name="Grigoriev I."/>
            <person name="Martin F."/>
            <person name="Perotto S."/>
        </authorList>
    </citation>
    <scope>NUCLEOTIDE SEQUENCE [LARGE SCALE GENOMIC DNA]</scope>
    <source>
        <strain evidence="6 7">E</strain>
    </source>
</reference>
<sequence>MSTPKETKSPPSATVFGQKPTKLAVKILQSILTSYGHKLKAQELRRGLLEQVICMEDKISTIQWDKFSCPLDGRQLSADVVRPFDTLWELQPIRNEPNFRWCANPKCDWGHIHDSGQAEPKITFEKCSSLACFTHQRPWHEGQTCKEFNEQPDAEQKQQLAALEKTIKQTSARCLKCSRPITKVAGCGFVTCFCGHPFDWNAAVTSITTQL</sequence>
<evidence type="ECO:0000256" key="2">
    <source>
        <dbReference type="ARBA" id="ARBA00022771"/>
    </source>
</evidence>
<protein>
    <recommendedName>
        <fullName evidence="5">IBR domain-containing protein</fullName>
    </recommendedName>
</protein>
<dbReference type="CDD" id="cd20335">
    <property type="entry name" value="BRcat_RBR"/>
    <property type="match status" value="1"/>
</dbReference>
<dbReference type="InterPro" id="IPR031127">
    <property type="entry name" value="E3_UB_ligase_RBR"/>
</dbReference>
<dbReference type="Proteomes" id="UP000235371">
    <property type="component" value="Unassembled WGS sequence"/>
</dbReference>
<dbReference type="PANTHER" id="PTHR11685">
    <property type="entry name" value="RBR FAMILY RING FINGER AND IBR DOMAIN-CONTAINING"/>
    <property type="match status" value="1"/>
</dbReference>
<dbReference type="Gene3D" id="1.20.120.1750">
    <property type="match status" value="1"/>
</dbReference>
<dbReference type="RefSeq" id="XP_024737718.1">
    <property type="nucleotide sequence ID" value="XM_024888481.1"/>
</dbReference>
<dbReference type="AlphaFoldDB" id="A0A2J6TCQ3"/>
<accession>A0A2J6TCQ3</accession>
<dbReference type="OrthoDB" id="1431934at2759"/>
<dbReference type="GO" id="GO:0008270">
    <property type="term" value="F:zinc ion binding"/>
    <property type="evidence" value="ECO:0007669"/>
    <property type="project" value="UniProtKB-KW"/>
</dbReference>
<dbReference type="GO" id="GO:0016567">
    <property type="term" value="P:protein ubiquitination"/>
    <property type="evidence" value="ECO:0007669"/>
    <property type="project" value="InterPro"/>
</dbReference>
<evidence type="ECO:0000313" key="6">
    <source>
        <dbReference type="EMBL" id="PMD60814.1"/>
    </source>
</evidence>
<evidence type="ECO:0000256" key="4">
    <source>
        <dbReference type="ARBA" id="ARBA00022833"/>
    </source>
</evidence>
<evidence type="ECO:0000313" key="7">
    <source>
        <dbReference type="Proteomes" id="UP000235371"/>
    </source>
</evidence>
<proteinExistence type="predicted"/>
<dbReference type="InterPro" id="IPR002867">
    <property type="entry name" value="IBR_dom"/>
</dbReference>
<keyword evidence="3" id="KW-0833">Ubl conjugation pathway</keyword>
<keyword evidence="2" id="KW-0863">Zinc-finger</keyword>
<evidence type="ECO:0000256" key="3">
    <source>
        <dbReference type="ARBA" id="ARBA00022786"/>
    </source>
</evidence>
<dbReference type="InParanoid" id="A0A2J6TCQ3"/>
<dbReference type="GO" id="GO:0004842">
    <property type="term" value="F:ubiquitin-protein transferase activity"/>
    <property type="evidence" value="ECO:0007669"/>
    <property type="project" value="InterPro"/>
</dbReference>
<organism evidence="6 7">
    <name type="scientific">Hyaloscypha bicolor E</name>
    <dbReference type="NCBI Taxonomy" id="1095630"/>
    <lineage>
        <taxon>Eukaryota</taxon>
        <taxon>Fungi</taxon>
        <taxon>Dikarya</taxon>
        <taxon>Ascomycota</taxon>
        <taxon>Pezizomycotina</taxon>
        <taxon>Leotiomycetes</taxon>
        <taxon>Helotiales</taxon>
        <taxon>Hyaloscyphaceae</taxon>
        <taxon>Hyaloscypha</taxon>
        <taxon>Hyaloscypha bicolor</taxon>
    </lineage>
</organism>
<dbReference type="SUPFAM" id="SSF57850">
    <property type="entry name" value="RING/U-box"/>
    <property type="match status" value="2"/>
</dbReference>
<dbReference type="EMBL" id="KZ613787">
    <property type="protein sequence ID" value="PMD60814.1"/>
    <property type="molecule type" value="Genomic_DNA"/>
</dbReference>
<keyword evidence="7" id="KW-1185">Reference proteome</keyword>
<evidence type="ECO:0000259" key="5">
    <source>
        <dbReference type="Pfam" id="PF01485"/>
    </source>
</evidence>
<gene>
    <name evidence="6" type="ORF">K444DRAFT_720406</name>
</gene>
<dbReference type="GeneID" id="36596557"/>
<keyword evidence="1" id="KW-0479">Metal-binding</keyword>
<dbReference type="STRING" id="1095630.A0A2J6TCQ3"/>
<feature type="domain" description="IBR" evidence="5">
    <location>
        <begin position="93"/>
        <end position="145"/>
    </location>
</feature>